<dbReference type="Proteomes" id="UP000265926">
    <property type="component" value="Unassembled WGS sequence"/>
</dbReference>
<comment type="subcellular location">
    <subcellularLocation>
        <location evidence="1">Membrane</location>
        <topology evidence="1">Multi-pass membrane protein</topology>
    </subcellularLocation>
</comment>
<dbReference type="Pfam" id="PF01544">
    <property type="entry name" value="CorA"/>
    <property type="match status" value="1"/>
</dbReference>
<organism evidence="7 8">
    <name type="scientific">Maribellus luteus</name>
    <dbReference type="NCBI Taxonomy" id="2305463"/>
    <lineage>
        <taxon>Bacteria</taxon>
        <taxon>Pseudomonadati</taxon>
        <taxon>Bacteroidota</taxon>
        <taxon>Bacteroidia</taxon>
        <taxon>Marinilabiliales</taxon>
        <taxon>Prolixibacteraceae</taxon>
        <taxon>Maribellus</taxon>
    </lineage>
</organism>
<reference evidence="7 8" key="1">
    <citation type="submission" date="2018-08" db="EMBL/GenBank/DDBJ databases">
        <title>Pallidiluteibacterium maritimus gen. nov., sp. nov., isolated from coastal sediment.</title>
        <authorList>
            <person name="Zhou L.Y."/>
        </authorList>
    </citation>
    <scope>NUCLEOTIDE SEQUENCE [LARGE SCALE GENOMIC DNA]</scope>
    <source>
        <strain evidence="7 8">XSD2</strain>
    </source>
</reference>
<dbReference type="InterPro" id="IPR002523">
    <property type="entry name" value="MgTranspt_CorA/ZnTranspt_ZntB"/>
</dbReference>
<evidence type="ECO:0000313" key="8">
    <source>
        <dbReference type="Proteomes" id="UP000265926"/>
    </source>
</evidence>
<evidence type="ECO:0000256" key="6">
    <source>
        <dbReference type="SAM" id="Phobius"/>
    </source>
</evidence>
<dbReference type="GO" id="GO:0046873">
    <property type="term" value="F:metal ion transmembrane transporter activity"/>
    <property type="evidence" value="ECO:0007669"/>
    <property type="project" value="InterPro"/>
</dbReference>
<evidence type="ECO:0000256" key="1">
    <source>
        <dbReference type="ARBA" id="ARBA00004141"/>
    </source>
</evidence>
<dbReference type="EMBL" id="QWGR01000002">
    <property type="protein sequence ID" value="RIJ50172.1"/>
    <property type="molecule type" value="Genomic_DNA"/>
</dbReference>
<dbReference type="PANTHER" id="PTHR47891">
    <property type="entry name" value="TRANSPORTER-RELATED"/>
    <property type="match status" value="1"/>
</dbReference>
<keyword evidence="5 6" id="KW-0472">Membrane</keyword>
<name>A0A399T5V7_9BACT</name>
<dbReference type="PANTHER" id="PTHR47891:SF2">
    <property type="entry name" value="MAGNESIUM AND COBALT TRANSPORTER"/>
    <property type="match status" value="1"/>
</dbReference>
<sequence>MIKIFETFGGYVEINEPRKGCWINVTNPSSNEIKKLTDQFGLPDDIIIDILDQDERPRVESDDGWSLIILRIPVESRNNGVPFQTVPLGIFIADNFTVTLCLQDNEVLPMGQPSPFREQYQQITDSINFILRLFLRSGNLYLRYLKQINHMTSLIEQDLEKSIKNKELNKLLKMEKCLVYFITSIKANEIVLAKLRKSKQITTEINEDLLEDAFIENKQALEMAQIYSDIQAGMMDAFASVISNNLNVVMKQLTLISIILMIPTLIASLFGMNVPNFMENAAWAMPAILMGSLLLSFLGVLLFRKRQWF</sequence>
<evidence type="ECO:0000256" key="3">
    <source>
        <dbReference type="ARBA" id="ARBA00022692"/>
    </source>
</evidence>
<feature type="transmembrane region" description="Helical" evidence="6">
    <location>
        <begin position="283"/>
        <end position="303"/>
    </location>
</feature>
<dbReference type="InterPro" id="IPR047199">
    <property type="entry name" value="CorA-like"/>
</dbReference>
<evidence type="ECO:0000256" key="5">
    <source>
        <dbReference type="ARBA" id="ARBA00023136"/>
    </source>
</evidence>
<feature type="transmembrane region" description="Helical" evidence="6">
    <location>
        <begin position="253"/>
        <end position="271"/>
    </location>
</feature>
<keyword evidence="4 6" id="KW-1133">Transmembrane helix</keyword>
<dbReference type="OrthoDB" id="9803416at2"/>
<dbReference type="CDD" id="cd12827">
    <property type="entry name" value="EcCorA_ZntB-like_u2"/>
    <property type="match status" value="1"/>
</dbReference>
<evidence type="ECO:0000313" key="7">
    <source>
        <dbReference type="EMBL" id="RIJ50172.1"/>
    </source>
</evidence>
<evidence type="ECO:0000256" key="4">
    <source>
        <dbReference type="ARBA" id="ARBA00022989"/>
    </source>
</evidence>
<accession>A0A399T5V7</accession>
<gene>
    <name evidence="7" type="ORF">D1614_05355</name>
</gene>
<proteinExistence type="inferred from homology"/>
<comment type="similarity">
    <text evidence="2">Belongs to the CorA metal ion transporter (MIT) (TC 1.A.35) family.</text>
</comment>
<evidence type="ECO:0000256" key="2">
    <source>
        <dbReference type="ARBA" id="ARBA00009765"/>
    </source>
</evidence>
<dbReference type="AlphaFoldDB" id="A0A399T5V7"/>
<comment type="caution">
    <text evidence="7">The sequence shown here is derived from an EMBL/GenBank/DDBJ whole genome shotgun (WGS) entry which is preliminary data.</text>
</comment>
<dbReference type="Gene3D" id="3.30.460.20">
    <property type="entry name" value="CorA soluble domain-like"/>
    <property type="match status" value="1"/>
</dbReference>
<keyword evidence="8" id="KW-1185">Reference proteome</keyword>
<dbReference type="GO" id="GO:0016020">
    <property type="term" value="C:membrane"/>
    <property type="evidence" value="ECO:0007669"/>
    <property type="project" value="UniProtKB-SubCell"/>
</dbReference>
<dbReference type="InterPro" id="IPR045861">
    <property type="entry name" value="CorA_cytoplasmic_dom"/>
</dbReference>
<dbReference type="RefSeq" id="WP_119436859.1">
    <property type="nucleotide sequence ID" value="NZ_QWGR01000002.1"/>
</dbReference>
<dbReference type="InterPro" id="IPR045863">
    <property type="entry name" value="CorA_TM1_TM2"/>
</dbReference>
<dbReference type="SUPFAM" id="SSF143865">
    <property type="entry name" value="CorA soluble domain-like"/>
    <property type="match status" value="1"/>
</dbReference>
<dbReference type="Gene3D" id="1.20.58.340">
    <property type="entry name" value="Magnesium transport protein CorA, transmembrane region"/>
    <property type="match status" value="2"/>
</dbReference>
<keyword evidence="3 6" id="KW-0812">Transmembrane</keyword>
<protein>
    <submittedName>
        <fullName evidence="7">Magnesium transporter CorA family protein</fullName>
    </submittedName>
</protein>
<dbReference type="SUPFAM" id="SSF144083">
    <property type="entry name" value="Magnesium transport protein CorA, transmembrane region"/>
    <property type="match status" value="1"/>
</dbReference>